<evidence type="ECO:0000256" key="5">
    <source>
        <dbReference type="ARBA" id="ARBA00022825"/>
    </source>
</evidence>
<gene>
    <name evidence="10" type="ORF">FM069_06120</name>
</gene>
<dbReference type="Proteomes" id="UP000315235">
    <property type="component" value="Unassembled WGS sequence"/>
</dbReference>
<protein>
    <submittedName>
        <fullName evidence="10">S8 family serine peptidase</fullName>
    </submittedName>
</protein>
<dbReference type="InterPro" id="IPR015500">
    <property type="entry name" value="Peptidase_S8_subtilisin-rel"/>
</dbReference>
<sequence>METSKSGFAFTATAFAAVVALASAGAQAAGTLAPDSASQESARYIIKYKSPNSLSKDLRAKSSLVGPMAQGRFDTLVADAVLNRVSTQAIMHLDQVGASVATLDAQQLAALRRDPSVEYVERDPKRYLMAEQTPYGITMVQAPQVSDANISSRKVCIVDTGYSLGHQDLPSSGITGTGNSQTGNWYEDGNGHGTHVAGTITALGGNNVGVVGVSRSGNIGLHIVKVFDNNGDWAYGSDLVAAIQQCRDAGANVVSMSLGGTASSTTERNAMDSAYQGGMLLVAAAGNSGNSSLSYPAAYESVISVAAVDSAGNRASFSQYNNDVEIAAPGVNVQSTMPGNKYGSMSGTSMATPHVSGVTALVWSQHLQCSAEQIRKALDATAEDRGTAGRDTYYGYGIIKAKAASDYLSKGCDGGSDPGNPGNGQTKPNLSASAGNWLRYNFTVPAGTNSLTVRISGGTGDADLYTQIGKQPTASSWNCRPYKEGNAETCTFNKPTAGEWHVGINAYSAFSGVTLNWSFQ</sequence>
<dbReference type="PROSITE" id="PS00138">
    <property type="entry name" value="SUBTILASE_SER"/>
    <property type="match status" value="1"/>
</dbReference>
<feature type="domain" description="Peptidase S8/S53" evidence="8">
    <location>
        <begin position="154"/>
        <end position="397"/>
    </location>
</feature>
<keyword evidence="5 6" id="KW-0720">Serine protease</keyword>
<dbReference type="RefSeq" id="WP_143487397.1">
    <property type="nucleotide sequence ID" value="NZ_VJOY01000003.1"/>
</dbReference>
<evidence type="ECO:0000313" key="11">
    <source>
        <dbReference type="Proteomes" id="UP000315235"/>
    </source>
</evidence>
<dbReference type="InterPro" id="IPR000209">
    <property type="entry name" value="Peptidase_S8/S53_dom"/>
</dbReference>
<feature type="active site" description="Charge relay system" evidence="6">
    <location>
        <position position="192"/>
    </location>
</feature>
<dbReference type="PANTHER" id="PTHR43806:SF11">
    <property type="entry name" value="CEREVISIN-RELATED"/>
    <property type="match status" value="1"/>
</dbReference>
<evidence type="ECO:0000256" key="6">
    <source>
        <dbReference type="PROSITE-ProRule" id="PRU01240"/>
    </source>
</evidence>
<evidence type="ECO:0000259" key="8">
    <source>
        <dbReference type="Pfam" id="PF00082"/>
    </source>
</evidence>
<accession>A0A553H2M5</accession>
<organism evidence="10 11">
    <name type="scientific">Pseudomonas mangiferae</name>
    <dbReference type="NCBI Taxonomy" id="2593654"/>
    <lineage>
        <taxon>Bacteria</taxon>
        <taxon>Pseudomonadati</taxon>
        <taxon>Pseudomonadota</taxon>
        <taxon>Gammaproteobacteria</taxon>
        <taxon>Pseudomonadales</taxon>
        <taxon>Pseudomonadaceae</taxon>
        <taxon>Pseudomonas</taxon>
    </lineage>
</organism>
<dbReference type="EMBL" id="VJOY01000003">
    <property type="protein sequence ID" value="TRX76005.1"/>
    <property type="molecule type" value="Genomic_DNA"/>
</dbReference>
<dbReference type="InterPro" id="IPR022398">
    <property type="entry name" value="Peptidase_S8_His-AS"/>
</dbReference>
<dbReference type="Pfam" id="PF00082">
    <property type="entry name" value="Peptidase_S8"/>
    <property type="match status" value="1"/>
</dbReference>
<evidence type="ECO:0000256" key="2">
    <source>
        <dbReference type="ARBA" id="ARBA00022670"/>
    </source>
</evidence>
<evidence type="ECO:0000256" key="4">
    <source>
        <dbReference type="ARBA" id="ARBA00022801"/>
    </source>
</evidence>
<feature type="active site" description="Charge relay system" evidence="6">
    <location>
        <position position="349"/>
    </location>
</feature>
<keyword evidence="3" id="KW-0479">Metal-binding</keyword>
<comment type="caution">
    <text evidence="10">The sequence shown here is derived from an EMBL/GenBank/DDBJ whole genome shotgun (WGS) entry which is preliminary data.</text>
</comment>
<name>A0A553H2M5_9PSED</name>
<feature type="signal peptide" evidence="7">
    <location>
        <begin position="1"/>
        <end position="28"/>
    </location>
</feature>
<dbReference type="Gene3D" id="3.40.50.200">
    <property type="entry name" value="Peptidase S8/S53 domain"/>
    <property type="match status" value="1"/>
</dbReference>
<dbReference type="CDD" id="cd07477">
    <property type="entry name" value="Peptidases_S8_Subtilisin_subset"/>
    <property type="match status" value="1"/>
</dbReference>
<dbReference type="AlphaFoldDB" id="A0A553H2M5"/>
<dbReference type="SUPFAM" id="SSF52743">
    <property type="entry name" value="Subtilisin-like"/>
    <property type="match status" value="1"/>
</dbReference>
<dbReference type="GO" id="GO:0046872">
    <property type="term" value="F:metal ion binding"/>
    <property type="evidence" value="ECO:0007669"/>
    <property type="project" value="UniProtKB-KW"/>
</dbReference>
<evidence type="ECO:0000256" key="7">
    <source>
        <dbReference type="SAM" id="SignalP"/>
    </source>
</evidence>
<evidence type="ECO:0000256" key="3">
    <source>
        <dbReference type="ARBA" id="ARBA00022723"/>
    </source>
</evidence>
<dbReference type="Gene3D" id="3.30.70.80">
    <property type="entry name" value="Peptidase S8 propeptide/proteinase inhibitor I9"/>
    <property type="match status" value="1"/>
</dbReference>
<dbReference type="InterPro" id="IPR037045">
    <property type="entry name" value="S8pro/Inhibitor_I9_sf"/>
</dbReference>
<feature type="domain" description="Peptidase C-terminal archaeal/bacterial" evidence="9">
    <location>
        <begin position="440"/>
        <end position="505"/>
    </location>
</feature>
<evidence type="ECO:0000313" key="10">
    <source>
        <dbReference type="EMBL" id="TRX76005.1"/>
    </source>
</evidence>
<evidence type="ECO:0000259" key="9">
    <source>
        <dbReference type="Pfam" id="PF04151"/>
    </source>
</evidence>
<keyword evidence="4 6" id="KW-0378">Hydrolase</keyword>
<dbReference type="InterPro" id="IPR036852">
    <property type="entry name" value="Peptidase_S8/S53_dom_sf"/>
</dbReference>
<dbReference type="GO" id="GO:0005615">
    <property type="term" value="C:extracellular space"/>
    <property type="evidence" value="ECO:0007669"/>
    <property type="project" value="TreeGrafter"/>
</dbReference>
<evidence type="ECO:0000256" key="1">
    <source>
        <dbReference type="ARBA" id="ARBA00011073"/>
    </source>
</evidence>
<dbReference type="PROSITE" id="PS00137">
    <property type="entry name" value="SUBTILASE_HIS"/>
    <property type="match status" value="1"/>
</dbReference>
<dbReference type="SUPFAM" id="SSF54897">
    <property type="entry name" value="Protease propeptides/inhibitors"/>
    <property type="match status" value="1"/>
</dbReference>
<dbReference type="PRINTS" id="PR00723">
    <property type="entry name" value="SUBTILISIN"/>
</dbReference>
<feature type="chain" id="PRO_5021811500" evidence="7">
    <location>
        <begin position="29"/>
        <end position="520"/>
    </location>
</feature>
<dbReference type="InterPro" id="IPR034202">
    <property type="entry name" value="Subtilisin_Carlsberg-like"/>
</dbReference>
<dbReference type="GO" id="GO:0004252">
    <property type="term" value="F:serine-type endopeptidase activity"/>
    <property type="evidence" value="ECO:0007669"/>
    <property type="project" value="UniProtKB-UniRule"/>
</dbReference>
<keyword evidence="11" id="KW-1185">Reference proteome</keyword>
<dbReference type="OrthoDB" id="5360469at2"/>
<comment type="similarity">
    <text evidence="1 6">Belongs to the peptidase S8 family.</text>
</comment>
<dbReference type="Gene3D" id="2.60.120.380">
    <property type="match status" value="1"/>
</dbReference>
<dbReference type="InterPro" id="IPR007280">
    <property type="entry name" value="Peptidase_C_arc/bac"/>
</dbReference>
<dbReference type="Pfam" id="PF04151">
    <property type="entry name" value="PPC"/>
    <property type="match status" value="1"/>
</dbReference>
<dbReference type="PANTHER" id="PTHR43806">
    <property type="entry name" value="PEPTIDASE S8"/>
    <property type="match status" value="1"/>
</dbReference>
<keyword evidence="2 6" id="KW-0645">Protease</keyword>
<dbReference type="GO" id="GO:0006508">
    <property type="term" value="P:proteolysis"/>
    <property type="evidence" value="ECO:0007669"/>
    <property type="project" value="UniProtKB-KW"/>
</dbReference>
<reference evidence="10 11" key="1">
    <citation type="submission" date="2019-07" db="EMBL/GenBank/DDBJ databases">
        <title>Pseudomonas mangiferae sp. nov., isolated from bark of mango tree in Thailand.</title>
        <authorList>
            <person name="Srisuk N."/>
            <person name="Anurat P."/>
        </authorList>
    </citation>
    <scope>NUCLEOTIDE SEQUENCE [LARGE SCALE GENOMIC DNA]</scope>
    <source>
        <strain evidence="10 11">DMKU_BBB3-04</strain>
    </source>
</reference>
<dbReference type="PROSITE" id="PS51892">
    <property type="entry name" value="SUBTILASE"/>
    <property type="match status" value="1"/>
</dbReference>
<keyword evidence="7" id="KW-0732">Signal</keyword>
<feature type="active site" description="Charge relay system" evidence="6">
    <location>
        <position position="159"/>
    </location>
</feature>
<proteinExistence type="inferred from homology"/>
<dbReference type="InterPro" id="IPR023828">
    <property type="entry name" value="Peptidase_S8_Ser-AS"/>
</dbReference>
<dbReference type="InterPro" id="IPR050131">
    <property type="entry name" value="Peptidase_S8_subtilisin-like"/>
</dbReference>